<name>A0A8S0TKZ8_OLEEU</name>
<dbReference type="Proteomes" id="UP000594638">
    <property type="component" value="Unassembled WGS sequence"/>
</dbReference>
<reference evidence="3 4" key="1">
    <citation type="submission" date="2019-12" db="EMBL/GenBank/DDBJ databases">
        <authorList>
            <person name="Alioto T."/>
            <person name="Alioto T."/>
            <person name="Gomez Garrido J."/>
        </authorList>
    </citation>
    <scope>NUCLEOTIDE SEQUENCE [LARGE SCALE GENOMIC DNA]</scope>
</reference>
<evidence type="ECO:0000256" key="1">
    <source>
        <dbReference type="SAM" id="MobiDB-lite"/>
    </source>
</evidence>
<protein>
    <submittedName>
        <fullName evidence="3">Uncharacterized protein</fullName>
    </submittedName>
</protein>
<dbReference type="AlphaFoldDB" id="A0A8S0TKZ8"/>
<dbReference type="InterPro" id="IPR004158">
    <property type="entry name" value="DUF247_pln"/>
</dbReference>
<feature type="transmembrane region" description="Helical" evidence="2">
    <location>
        <begin position="437"/>
        <end position="460"/>
    </location>
</feature>
<evidence type="ECO:0000313" key="3">
    <source>
        <dbReference type="EMBL" id="CAA3005415.1"/>
    </source>
</evidence>
<dbReference type="PANTHER" id="PTHR31170">
    <property type="entry name" value="BNAC04G53230D PROTEIN"/>
    <property type="match status" value="1"/>
</dbReference>
<keyword evidence="2" id="KW-1133">Transmembrane helix</keyword>
<feature type="region of interest" description="Disordered" evidence="1">
    <location>
        <begin position="1"/>
        <end position="34"/>
    </location>
</feature>
<dbReference type="Gramene" id="OE9A090491T1">
    <property type="protein sequence ID" value="OE9A090491C1"/>
    <property type="gene ID" value="OE9A090491"/>
</dbReference>
<comment type="caution">
    <text evidence="3">The sequence shown here is derived from an EMBL/GenBank/DDBJ whole genome shotgun (WGS) entry which is preliminary data.</text>
</comment>
<sequence>MASCWATTVGEAKGENPSAEITQSGAKSQESSNKITKDEWLISIENCNVDETTKKSQIEKVPSTLRHRHSNEDCFDPIVVSIGPYHHEKSELKAFEELKIPIAKKFCRDHGNQLSIEQLYEVVEKVGKSARECYAKGSTERYDDESFNRMMFLDACFVLHFVFILREENVSNWKETEQEVDPRQYTDYYQILVNRDLILLENQIPLLVLKVLMNFMFDGKGQKKSIHNFLERYNISNSAFRELDLDGAPHLLYLLWKNLASRPITKTLKQEQYVWETCRVWETYRTVTKLESVGIYVEPSKTGNLTHAEFKSHLTFGTLTLPPIFFNDLTKPLLLNLMAYEMCPHGPSDLGITSYICLMDSLIDRVDDVKELRKRRILFNNMDSDQELAQFFNQIAKDLVGDYSIYAEVKWKVDNHCQNKVQSSIAEWMHKYFSSPWSLFAFLGAIFTLALTAVQAYFTVFPGKKGDKTS</sequence>
<feature type="compositionally biased region" description="Polar residues" evidence="1">
    <location>
        <begin position="19"/>
        <end position="34"/>
    </location>
</feature>
<keyword evidence="2" id="KW-0472">Membrane</keyword>
<evidence type="ECO:0000313" key="4">
    <source>
        <dbReference type="Proteomes" id="UP000594638"/>
    </source>
</evidence>
<dbReference type="OrthoDB" id="1849062at2759"/>
<keyword evidence="4" id="KW-1185">Reference proteome</keyword>
<keyword evidence="2" id="KW-0812">Transmembrane</keyword>
<accession>A0A8S0TKZ8</accession>
<dbReference type="PANTHER" id="PTHR31170:SF25">
    <property type="entry name" value="BNAA09G04570D PROTEIN"/>
    <property type="match status" value="1"/>
</dbReference>
<dbReference type="Pfam" id="PF03140">
    <property type="entry name" value="DUF247"/>
    <property type="match status" value="1"/>
</dbReference>
<dbReference type="EMBL" id="CACTIH010007245">
    <property type="protein sequence ID" value="CAA3005415.1"/>
    <property type="molecule type" value="Genomic_DNA"/>
</dbReference>
<proteinExistence type="predicted"/>
<gene>
    <name evidence="3" type="ORF">OLEA9_A090491</name>
</gene>
<evidence type="ECO:0000256" key="2">
    <source>
        <dbReference type="SAM" id="Phobius"/>
    </source>
</evidence>
<organism evidence="3 4">
    <name type="scientific">Olea europaea subsp. europaea</name>
    <dbReference type="NCBI Taxonomy" id="158383"/>
    <lineage>
        <taxon>Eukaryota</taxon>
        <taxon>Viridiplantae</taxon>
        <taxon>Streptophyta</taxon>
        <taxon>Embryophyta</taxon>
        <taxon>Tracheophyta</taxon>
        <taxon>Spermatophyta</taxon>
        <taxon>Magnoliopsida</taxon>
        <taxon>eudicotyledons</taxon>
        <taxon>Gunneridae</taxon>
        <taxon>Pentapetalae</taxon>
        <taxon>asterids</taxon>
        <taxon>lamiids</taxon>
        <taxon>Lamiales</taxon>
        <taxon>Oleaceae</taxon>
        <taxon>Oleeae</taxon>
        <taxon>Olea</taxon>
    </lineage>
</organism>